<evidence type="ECO:0000313" key="5">
    <source>
        <dbReference type="EMBL" id="CAF1173850.1"/>
    </source>
</evidence>
<keyword evidence="1" id="KW-0328">Glycosyltransferase</keyword>
<keyword evidence="2" id="KW-0175">Coiled coil</keyword>
<keyword evidence="1" id="KW-0808">Transferase</keyword>
<gene>
    <name evidence="6" type="ORF">JXQ802_LOCUS36402</name>
    <name evidence="5" type="ORF">PYM288_LOCUS23420</name>
</gene>
<dbReference type="Pfam" id="PF00644">
    <property type="entry name" value="PARP"/>
    <property type="match status" value="1"/>
</dbReference>
<reference evidence="5" key="1">
    <citation type="submission" date="2021-02" db="EMBL/GenBank/DDBJ databases">
        <authorList>
            <person name="Nowell W R."/>
        </authorList>
    </citation>
    <scope>NUCLEOTIDE SEQUENCE</scope>
</reference>
<dbReference type="EC" id="2.4.2.-" evidence="1"/>
<dbReference type="InterPro" id="IPR051712">
    <property type="entry name" value="ARTD-AVP"/>
</dbReference>
<dbReference type="PROSITE" id="PS51059">
    <property type="entry name" value="PARP_CATALYTIC"/>
    <property type="match status" value="1"/>
</dbReference>
<dbReference type="InterPro" id="IPR012317">
    <property type="entry name" value="Poly(ADP-ribose)pol_cat_dom"/>
</dbReference>
<dbReference type="Gene3D" id="3.90.228.10">
    <property type="match status" value="1"/>
</dbReference>
<feature type="coiled-coil region" evidence="2">
    <location>
        <begin position="285"/>
        <end position="312"/>
    </location>
</feature>
<dbReference type="InterPro" id="IPR019406">
    <property type="entry name" value="APLF_PBZ"/>
</dbReference>
<dbReference type="GO" id="GO:1990404">
    <property type="term" value="F:NAD+-protein mono-ADP-ribosyltransferase activity"/>
    <property type="evidence" value="ECO:0007669"/>
    <property type="project" value="TreeGrafter"/>
</dbReference>
<dbReference type="AlphaFoldDB" id="A0A814ULL4"/>
<proteinExistence type="predicted"/>
<evidence type="ECO:0000313" key="7">
    <source>
        <dbReference type="Proteomes" id="UP000663854"/>
    </source>
</evidence>
<evidence type="ECO:0000313" key="8">
    <source>
        <dbReference type="Proteomes" id="UP000663870"/>
    </source>
</evidence>
<feature type="compositionally biased region" description="Low complexity" evidence="3">
    <location>
        <begin position="170"/>
        <end position="181"/>
    </location>
</feature>
<dbReference type="EMBL" id="CAJNOL010001866">
    <property type="protein sequence ID" value="CAF1430450.1"/>
    <property type="molecule type" value="Genomic_DNA"/>
</dbReference>
<dbReference type="Pfam" id="PF10283">
    <property type="entry name" value="zf-CCHH"/>
    <property type="match status" value="2"/>
</dbReference>
<keyword evidence="8" id="KW-1185">Reference proteome</keyword>
<comment type="caution">
    <text evidence="5">The sequence shown here is derived from an EMBL/GenBank/DDBJ whole genome shotgun (WGS) entry which is preliminary data.</text>
</comment>
<accession>A0A814ULL4</accession>
<organism evidence="5 7">
    <name type="scientific">Rotaria sordida</name>
    <dbReference type="NCBI Taxonomy" id="392033"/>
    <lineage>
        <taxon>Eukaryota</taxon>
        <taxon>Metazoa</taxon>
        <taxon>Spiralia</taxon>
        <taxon>Gnathifera</taxon>
        <taxon>Rotifera</taxon>
        <taxon>Eurotatoria</taxon>
        <taxon>Bdelloidea</taxon>
        <taxon>Philodinida</taxon>
        <taxon>Philodinidae</taxon>
        <taxon>Rotaria</taxon>
    </lineage>
</organism>
<feature type="region of interest" description="Disordered" evidence="3">
    <location>
        <begin position="158"/>
        <end position="202"/>
    </location>
</feature>
<dbReference type="SUPFAM" id="SSF56399">
    <property type="entry name" value="ADP-ribosylation"/>
    <property type="match status" value="1"/>
</dbReference>
<evidence type="ECO:0000256" key="3">
    <source>
        <dbReference type="SAM" id="MobiDB-lite"/>
    </source>
</evidence>
<dbReference type="GO" id="GO:0005634">
    <property type="term" value="C:nucleus"/>
    <property type="evidence" value="ECO:0007669"/>
    <property type="project" value="TreeGrafter"/>
</dbReference>
<dbReference type="PANTHER" id="PTHR45740">
    <property type="entry name" value="POLY [ADP-RIBOSE] POLYMERASE"/>
    <property type="match status" value="1"/>
</dbReference>
<evidence type="ECO:0000256" key="2">
    <source>
        <dbReference type="SAM" id="Coils"/>
    </source>
</evidence>
<dbReference type="Proteomes" id="UP000663854">
    <property type="component" value="Unassembled WGS sequence"/>
</dbReference>
<feature type="domain" description="PARP catalytic" evidence="4">
    <location>
        <begin position="351"/>
        <end position="626"/>
    </location>
</feature>
<dbReference type="PANTHER" id="PTHR45740:SF2">
    <property type="entry name" value="POLY [ADP-RIBOSE] POLYMERASE"/>
    <property type="match status" value="1"/>
</dbReference>
<protein>
    <recommendedName>
        <fullName evidence="1">Poly [ADP-ribose] polymerase</fullName>
        <shortName evidence="1">PARP</shortName>
        <ecNumber evidence="1">2.4.2.-</ecNumber>
    </recommendedName>
</protein>
<keyword evidence="1" id="KW-0520">NAD</keyword>
<sequence>MTHTNMLAIGSCGLLGVACLMFILNTALSSWAVMKYVHYKCCKLILCTSSLLLTITPRKMSEQCDSFHPNLFTPNICCNCFRDKQYHQNSASSNEYISSAVQIPADHETTDNNDQYNQNETATTSEPILVQTSFPTTLPQCKYGVACYETDGSHFEQFLHPPSHRRHHTSNTSSSRVNSSSKIDQHRTNEQDMVPSDEISTMKTLPPCKYGLSYYRTNPNHFEHYSHPPGHTRREQFSNIGDVDIPIVSNDSPSPMVPTCRPDNERKLKLKEKLKEQKKSELHFIELMQNKVESLIDQLELKDKEITKLRQDLTEMVTYSQELEMALAEEINHRERRELERKQIVAIPRQTPGYWGPNAFEESYREIEISTQSPEFDIINQLMSATISNHGNKYGTVNGQDPTEFLINRIIRIHNNELWHTYCYKKDMIIHKYNDRLTDCESSKYLQAHPILTPLLDTKTNEYWLFHGCSQNSLDHLLHSGYDPRVSNLCGMFGGGFYLAENSSKSNQYIPCPRCGKNSIGNDIGCNCANQQDIEFAIVLYRAALGDVHVAMKYDKEKYRRGPNGQRVRRPPKKTNDKDLYDSVMGESMENGSDRLKYREFILYDSGQAYPEYVIYFRRSANRARQSSNIENLKKKCRNFLINTFRKNPE</sequence>
<dbReference type="Proteomes" id="UP000663870">
    <property type="component" value="Unassembled WGS sequence"/>
</dbReference>
<name>A0A814ULL4_9BILA</name>
<dbReference type="EMBL" id="CAJNOH010001085">
    <property type="protein sequence ID" value="CAF1173850.1"/>
    <property type="molecule type" value="Genomic_DNA"/>
</dbReference>
<evidence type="ECO:0000256" key="1">
    <source>
        <dbReference type="RuleBase" id="RU362114"/>
    </source>
</evidence>
<evidence type="ECO:0000313" key="6">
    <source>
        <dbReference type="EMBL" id="CAF1430450.1"/>
    </source>
</evidence>
<feature type="region of interest" description="Disordered" evidence="3">
    <location>
        <begin position="560"/>
        <end position="580"/>
    </location>
</feature>
<evidence type="ECO:0000259" key="4">
    <source>
        <dbReference type="PROSITE" id="PS51059"/>
    </source>
</evidence>
<dbReference type="GO" id="GO:0003950">
    <property type="term" value="F:NAD+ poly-ADP-ribosyltransferase activity"/>
    <property type="evidence" value="ECO:0007669"/>
    <property type="project" value="UniProtKB-UniRule"/>
</dbReference>